<organism evidence="1 2">
    <name type="scientific">Polyplax serrata</name>
    <name type="common">Common mouse louse</name>
    <dbReference type="NCBI Taxonomy" id="468196"/>
    <lineage>
        <taxon>Eukaryota</taxon>
        <taxon>Metazoa</taxon>
        <taxon>Ecdysozoa</taxon>
        <taxon>Arthropoda</taxon>
        <taxon>Hexapoda</taxon>
        <taxon>Insecta</taxon>
        <taxon>Pterygota</taxon>
        <taxon>Neoptera</taxon>
        <taxon>Paraneoptera</taxon>
        <taxon>Psocodea</taxon>
        <taxon>Troctomorpha</taxon>
        <taxon>Phthiraptera</taxon>
        <taxon>Anoplura</taxon>
        <taxon>Polyplacidae</taxon>
        <taxon>Polyplax</taxon>
    </lineage>
</organism>
<name>A0AAN8RVB4_POLSC</name>
<gene>
    <name evidence="1" type="ORF">RUM43_006340</name>
</gene>
<comment type="caution">
    <text evidence="1">The sequence shown here is derived from an EMBL/GenBank/DDBJ whole genome shotgun (WGS) entry which is preliminary data.</text>
</comment>
<dbReference type="EMBL" id="JAWJWE010000037">
    <property type="protein sequence ID" value="KAK6626036.1"/>
    <property type="molecule type" value="Genomic_DNA"/>
</dbReference>
<evidence type="ECO:0000313" key="1">
    <source>
        <dbReference type="EMBL" id="KAK6626036.1"/>
    </source>
</evidence>
<protein>
    <submittedName>
        <fullName evidence="1">Uncharacterized protein</fullName>
    </submittedName>
</protein>
<proteinExistence type="predicted"/>
<sequence>NINNSRLAYGLLEQTMLERQVGIAIISEPNKRIQYNNGLVSLNERIAIMRIPQNCKASCVPIARTEDTVSVKLGDVLII</sequence>
<reference evidence="1 2" key="1">
    <citation type="submission" date="2023-10" db="EMBL/GenBank/DDBJ databases">
        <title>Genomes of two closely related lineages of the louse Polyplax serrata with different host specificities.</title>
        <authorList>
            <person name="Martinu J."/>
            <person name="Tarabai H."/>
            <person name="Stefka J."/>
            <person name="Hypsa V."/>
        </authorList>
    </citation>
    <scope>NUCLEOTIDE SEQUENCE [LARGE SCALE GENOMIC DNA]</scope>
    <source>
        <strain evidence="1">HR10_N</strain>
    </source>
</reference>
<feature type="non-terminal residue" evidence="1">
    <location>
        <position position="1"/>
    </location>
</feature>
<dbReference type="AlphaFoldDB" id="A0AAN8RVB4"/>
<evidence type="ECO:0000313" key="2">
    <source>
        <dbReference type="Proteomes" id="UP001372834"/>
    </source>
</evidence>
<accession>A0AAN8RVB4</accession>
<dbReference type="Proteomes" id="UP001372834">
    <property type="component" value="Unassembled WGS sequence"/>
</dbReference>
<feature type="non-terminal residue" evidence="1">
    <location>
        <position position="79"/>
    </location>
</feature>